<dbReference type="InterPro" id="IPR000772">
    <property type="entry name" value="Ricin_B_lectin"/>
</dbReference>
<accession>A0ABS5YQ27</accession>
<feature type="transmembrane region" description="Helical" evidence="6">
    <location>
        <begin position="62"/>
        <end position="81"/>
    </location>
</feature>
<reference evidence="8 9" key="1">
    <citation type="submission" date="2021-06" db="EMBL/GenBank/DDBJ databases">
        <title>Actinoplanes lichenicola sp. nov., and Actinoplanes ovalisporus sp. nov., isolated from lichen in Thailand.</title>
        <authorList>
            <person name="Saeng-In P."/>
            <person name="Kanchanasin P."/>
            <person name="Yuki M."/>
            <person name="Kudo T."/>
            <person name="Ohkuma M."/>
            <person name="Phongsopitanun W."/>
            <person name="Tanasupawat S."/>
        </authorList>
    </citation>
    <scope>NUCLEOTIDE SEQUENCE [LARGE SCALE GENOMIC DNA]</scope>
    <source>
        <strain evidence="8 9">NBRC 110975</strain>
    </source>
</reference>
<evidence type="ECO:0000313" key="9">
    <source>
        <dbReference type="Proteomes" id="UP001519654"/>
    </source>
</evidence>
<dbReference type="PROSITE" id="PS50231">
    <property type="entry name" value="RICIN_B_LECTIN"/>
    <property type="match status" value="1"/>
</dbReference>
<evidence type="ECO:0000256" key="5">
    <source>
        <dbReference type="RuleBase" id="RU361187"/>
    </source>
</evidence>
<keyword evidence="2" id="KW-0732">Signal</keyword>
<evidence type="ECO:0000313" key="8">
    <source>
        <dbReference type="EMBL" id="MBU2664110.1"/>
    </source>
</evidence>
<dbReference type="EMBL" id="JAHKKG010000003">
    <property type="protein sequence ID" value="MBU2664110.1"/>
    <property type="molecule type" value="Genomic_DNA"/>
</dbReference>
<keyword evidence="6" id="KW-1133">Transmembrane helix</keyword>
<comment type="similarity">
    <text evidence="1 5">Belongs to the glycosyl hydrolase 43 family.</text>
</comment>
<keyword evidence="9" id="KW-1185">Reference proteome</keyword>
<sequence length="533" mass="57605">MSDGRDARTPDGCGQLLDGMVVIVNTTAKHVGKLRYSLIADAWSRSTRPDGVASPMNVLRRFLAVMIALAVVFVPTVPAHAAPGRTYNNPVKSVKGADPWIQFHDGNYYMISTSWTSELTMRKSPTLAGLNTAPSIQVYRETVADRCCNIWAPEMHYLNGRWYLYYTAGAGGSNYDSQRLHVLESAGSDPLGPYTYRNRLQGNGASGWLIDGSILKVGSALYLIASAFTTATQNLVIAPLSNPYTVSGSFTTISTPAQGWERQGGDVNEGPAALYRNGRTMIVYSASACWGPDYKLGLLTLTGSNPLSASSWTKAANPVFQRSDANGVYGPGHHGIFTSPDGTESWIVYHANDGVNEGCDNNRTTRAQKFTFNTDNTPNFGTPMRLGTTAPGPAGETAATPTAYRIINRNSGKCLDGDDVRQWTCTGATAQSWRIEDLGDDTNRLINVATGKALDVADCSSADGADIQQWTWLNNTCQRFRLVYTATGGWVRLVNAATGKVADVTNCGTTDGTDVRQWSWLGNTCQQWQVVPA</sequence>
<keyword evidence="3 5" id="KW-0378">Hydrolase</keyword>
<dbReference type="Pfam" id="PF04616">
    <property type="entry name" value="Glyco_hydro_43"/>
    <property type="match status" value="1"/>
</dbReference>
<dbReference type="Proteomes" id="UP001519654">
    <property type="component" value="Unassembled WGS sequence"/>
</dbReference>
<gene>
    <name evidence="8" type="ORF">KOI35_11465</name>
</gene>
<dbReference type="SUPFAM" id="SSF50370">
    <property type="entry name" value="Ricin B-like lectins"/>
    <property type="match status" value="1"/>
</dbReference>
<name>A0ABS5YQ27_9ACTN</name>
<protein>
    <submittedName>
        <fullName evidence="8">Family 43 glycosylhydrolase</fullName>
    </submittedName>
</protein>
<dbReference type="InterPro" id="IPR006710">
    <property type="entry name" value="Glyco_hydro_43"/>
</dbReference>
<evidence type="ECO:0000256" key="6">
    <source>
        <dbReference type="SAM" id="Phobius"/>
    </source>
</evidence>
<keyword evidence="6" id="KW-0812">Transmembrane</keyword>
<dbReference type="SUPFAM" id="SSF75005">
    <property type="entry name" value="Arabinanase/levansucrase/invertase"/>
    <property type="match status" value="1"/>
</dbReference>
<evidence type="ECO:0000256" key="4">
    <source>
        <dbReference type="ARBA" id="ARBA00023295"/>
    </source>
</evidence>
<dbReference type="Pfam" id="PF14200">
    <property type="entry name" value="RicinB_lectin_2"/>
    <property type="match status" value="2"/>
</dbReference>
<dbReference type="CDD" id="cd18820">
    <property type="entry name" value="GH43_LbAraf43-like"/>
    <property type="match status" value="1"/>
</dbReference>
<evidence type="ECO:0000256" key="2">
    <source>
        <dbReference type="ARBA" id="ARBA00022729"/>
    </source>
</evidence>
<organism evidence="8 9">
    <name type="scientific">Paractinoplanes bogorensis</name>
    <dbReference type="NCBI Taxonomy" id="1610840"/>
    <lineage>
        <taxon>Bacteria</taxon>
        <taxon>Bacillati</taxon>
        <taxon>Actinomycetota</taxon>
        <taxon>Actinomycetes</taxon>
        <taxon>Micromonosporales</taxon>
        <taxon>Micromonosporaceae</taxon>
        <taxon>Paractinoplanes</taxon>
    </lineage>
</organism>
<keyword evidence="4 5" id="KW-0326">Glycosidase</keyword>
<keyword evidence="6" id="KW-0472">Membrane</keyword>
<dbReference type="PANTHER" id="PTHR43817">
    <property type="entry name" value="GLYCOSYL HYDROLASE"/>
    <property type="match status" value="1"/>
</dbReference>
<comment type="caution">
    <text evidence="8">The sequence shown here is derived from an EMBL/GenBank/DDBJ whole genome shotgun (WGS) entry which is preliminary data.</text>
</comment>
<feature type="domain" description="Ricin B lectin" evidence="7">
    <location>
        <begin position="402"/>
        <end position="470"/>
    </location>
</feature>
<evidence type="ECO:0000256" key="1">
    <source>
        <dbReference type="ARBA" id="ARBA00009865"/>
    </source>
</evidence>
<dbReference type="CDD" id="cd00161">
    <property type="entry name" value="beta-trefoil_Ricin-like"/>
    <property type="match status" value="1"/>
</dbReference>
<dbReference type="Gene3D" id="2.115.10.20">
    <property type="entry name" value="Glycosyl hydrolase domain, family 43"/>
    <property type="match status" value="1"/>
</dbReference>
<dbReference type="Gene3D" id="2.80.10.50">
    <property type="match status" value="1"/>
</dbReference>
<dbReference type="PANTHER" id="PTHR43817:SF1">
    <property type="entry name" value="HYDROLASE, FAMILY 43, PUTATIVE (AFU_ORTHOLOGUE AFUA_3G01660)-RELATED"/>
    <property type="match status" value="1"/>
</dbReference>
<dbReference type="InterPro" id="IPR023296">
    <property type="entry name" value="Glyco_hydro_beta-prop_sf"/>
</dbReference>
<feature type="domain" description="Ricin B lectin" evidence="7">
    <location>
        <begin position="476"/>
        <end position="532"/>
    </location>
</feature>
<proteinExistence type="inferred from homology"/>
<dbReference type="InterPro" id="IPR035992">
    <property type="entry name" value="Ricin_B-like_lectins"/>
</dbReference>
<evidence type="ECO:0000256" key="3">
    <source>
        <dbReference type="ARBA" id="ARBA00022801"/>
    </source>
</evidence>
<evidence type="ECO:0000259" key="7">
    <source>
        <dbReference type="Pfam" id="PF14200"/>
    </source>
</evidence>